<gene>
    <name evidence="9" type="ORF">B0T26DRAFT_672930</name>
</gene>
<proteinExistence type="inferred from homology"/>
<evidence type="ECO:0000256" key="1">
    <source>
        <dbReference type="ARBA" id="ARBA00002889"/>
    </source>
</evidence>
<comment type="function">
    <text evidence="1">Involved in the biogenesis of the 60S ribosomal subunit.</text>
</comment>
<dbReference type="PANTHER" id="PTHR13243:SF1">
    <property type="entry name" value="NUCLEOLAR PROTEIN 16"/>
    <property type="match status" value="1"/>
</dbReference>
<dbReference type="EMBL" id="JAUIRO010000002">
    <property type="protein sequence ID" value="KAK0728388.1"/>
    <property type="molecule type" value="Genomic_DNA"/>
</dbReference>
<dbReference type="GO" id="GO:0042273">
    <property type="term" value="P:ribosomal large subunit biogenesis"/>
    <property type="evidence" value="ECO:0007669"/>
    <property type="project" value="TreeGrafter"/>
</dbReference>
<dbReference type="Pfam" id="PF09420">
    <property type="entry name" value="Nop16"/>
    <property type="match status" value="1"/>
</dbReference>
<protein>
    <recommendedName>
        <fullName evidence="5">Nucleolar protein 16</fullName>
    </recommendedName>
</protein>
<keyword evidence="10" id="KW-1185">Reference proteome</keyword>
<comment type="caution">
    <text evidence="9">The sequence shown here is derived from an EMBL/GenBank/DDBJ whole genome shotgun (WGS) entry which is preliminary data.</text>
</comment>
<dbReference type="Proteomes" id="UP001172101">
    <property type="component" value="Unassembled WGS sequence"/>
</dbReference>
<evidence type="ECO:0000256" key="3">
    <source>
        <dbReference type="ARBA" id="ARBA00008479"/>
    </source>
</evidence>
<dbReference type="InterPro" id="IPR019002">
    <property type="entry name" value="Ribosome_biogenesis_Nop16"/>
</dbReference>
<evidence type="ECO:0000256" key="4">
    <source>
        <dbReference type="ARBA" id="ARBA00011187"/>
    </source>
</evidence>
<feature type="compositionally biased region" description="Basic and acidic residues" evidence="8">
    <location>
        <begin position="175"/>
        <end position="194"/>
    </location>
</feature>
<comment type="subcellular location">
    <subcellularLocation>
        <location evidence="2">Nucleus</location>
        <location evidence="2">Nucleolus</location>
    </subcellularLocation>
</comment>
<dbReference type="GO" id="GO:1990904">
    <property type="term" value="C:ribonucleoprotein complex"/>
    <property type="evidence" value="ECO:0007669"/>
    <property type="project" value="UniProtKB-KW"/>
</dbReference>
<dbReference type="AlphaFoldDB" id="A0AA40EAJ5"/>
<evidence type="ECO:0000313" key="10">
    <source>
        <dbReference type="Proteomes" id="UP001172101"/>
    </source>
</evidence>
<dbReference type="PANTHER" id="PTHR13243">
    <property type="entry name" value="HSPC111 PROTEIN-RELATED"/>
    <property type="match status" value="1"/>
</dbReference>
<dbReference type="GeneID" id="85322799"/>
<evidence type="ECO:0000256" key="5">
    <source>
        <dbReference type="ARBA" id="ARBA00015522"/>
    </source>
</evidence>
<evidence type="ECO:0000256" key="6">
    <source>
        <dbReference type="ARBA" id="ARBA00023242"/>
    </source>
</evidence>
<comment type="similarity">
    <text evidence="3">Belongs to the NOP16 family.</text>
</comment>
<keyword evidence="6" id="KW-0539">Nucleus</keyword>
<organism evidence="9 10">
    <name type="scientific">Lasiosphaeria miniovina</name>
    <dbReference type="NCBI Taxonomy" id="1954250"/>
    <lineage>
        <taxon>Eukaryota</taxon>
        <taxon>Fungi</taxon>
        <taxon>Dikarya</taxon>
        <taxon>Ascomycota</taxon>
        <taxon>Pezizomycotina</taxon>
        <taxon>Sordariomycetes</taxon>
        <taxon>Sordariomycetidae</taxon>
        <taxon>Sordariales</taxon>
        <taxon>Lasiosphaeriaceae</taxon>
        <taxon>Lasiosphaeria</taxon>
    </lineage>
</organism>
<evidence type="ECO:0000256" key="2">
    <source>
        <dbReference type="ARBA" id="ARBA00004604"/>
    </source>
</evidence>
<comment type="subunit">
    <text evidence="4">Component of the pre-66S ribosomal particle.</text>
</comment>
<dbReference type="GO" id="GO:0005730">
    <property type="term" value="C:nucleolus"/>
    <property type="evidence" value="ECO:0007669"/>
    <property type="project" value="UniProtKB-SubCell"/>
</dbReference>
<dbReference type="RefSeq" id="XP_060301243.1">
    <property type="nucleotide sequence ID" value="XM_060439529.1"/>
</dbReference>
<feature type="compositionally biased region" description="Acidic residues" evidence="8">
    <location>
        <begin position="139"/>
        <end position="174"/>
    </location>
</feature>
<evidence type="ECO:0000256" key="7">
    <source>
        <dbReference type="ARBA" id="ARBA00023274"/>
    </source>
</evidence>
<accession>A0AA40EAJ5</accession>
<evidence type="ECO:0000256" key="8">
    <source>
        <dbReference type="SAM" id="MobiDB-lite"/>
    </source>
</evidence>
<reference evidence="9" key="1">
    <citation type="submission" date="2023-06" db="EMBL/GenBank/DDBJ databases">
        <title>Genome-scale phylogeny and comparative genomics of the fungal order Sordariales.</title>
        <authorList>
            <consortium name="Lawrence Berkeley National Laboratory"/>
            <person name="Hensen N."/>
            <person name="Bonometti L."/>
            <person name="Westerberg I."/>
            <person name="Brannstrom I.O."/>
            <person name="Guillou S."/>
            <person name="Cros-Aarteil S."/>
            <person name="Calhoun S."/>
            <person name="Haridas S."/>
            <person name="Kuo A."/>
            <person name="Mondo S."/>
            <person name="Pangilinan J."/>
            <person name="Riley R."/>
            <person name="LaButti K."/>
            <person name="Andreopoulos B."/>
            <person name="Lipzen A."/>
            <person name="Chen C."/>
            <person name="Yanf M."/>
            <person name="Daum C."/>
            <person name="Ng V."/>
            <person name="Clum A."/>
            <person name="Steindorff A."/>
            <person name="Ohm R."/>
            <person name="Martin F."/>
            <person name="Silar P."/>
            <person name="Natvig D."/>
            <person name="Lalanne C."/>
            <person name="Gautier V."/>
            <person name="Ament-velasquez S.L."/>
            <person name="Kruys A."/>
            <person name="Hutchinson M.I."/>
            <person name="Powell A.J."/>
            <person name="Barry K."/>
            <person name="Miller A.N."/>
            <person name="Grigoriev I.V."/>
            <person name="Debuchy R."/>
            <person name="Gladieux P."/>
            <person name="Thoren M.H."/>
            <person name="Johannesson H."/>
        </authorList>
    </citation>
    <scope>NUCLEOTIDE SEQUENCE</scope>
    <source>
        <strain evidence="9">SMH2392-1A</strain>
    </source>
</reference>
<name>A0AA40EAJ5_9PEZI</name>
<feature type="region of interest" description="Disordered" evidence="8">
    <location>
        <begin position="133"/>
        <end position="209"/>
    </location>
</feature>
<keyword evidence="7" id="KW-0687">Ribonucleoprotein</keyword>
<evidence type="ECO:0000313" key="9">
    <source>
        <dbReference type="EMBL" id="KAK0728388.1"/>
    </source>
</evidence>
<sequence length="247" mass="26991">MGRELQKRKNRSSRATVTMPRKLKKALNPTGSNIVAQSWNHKETARQNYARFGLVAKLGTTAGGTSSSISAKLRSKITINNSSGGSAGVPASKVDSLEVRSGDRGLLQVGEVKVERDATGRIVRVLRAANPLHDPLNAMDDDDSEDNDSDDDMADGDAAAEEWGGLEDDEDDEDRPSVVRELEREANRPVERPVRHQSSGESAWLERLVARHGSDTADMARDRKINPMQQTQADIAKRLRKAGLLQA</sequence>